<proteinExistence type="predicted"/>
<dbReference type="EMBL" id="LFZO01000108">
    <property type="protein sequence ID" value="KXT13668.1"/>
    <property type="molecule type" value="Genomic_DNA"/>
</dbReference>
<comment type="caution">
    <text evidence="1">The sequence shown here is derived from an EMBL/GenBank/DDBJ whole genome shotgun (WGS) entry which is preliminary data.</text>
</comment>
<protein>
    <submittedName>
        <fullName evidence="1">Uncharacterized protein</fullName>
    </submittedName>
</protein>
<accession>A0A139IG17</accession>
<gene>
    <name evidence="1" type="ORF">AC579_4992</name>
</gene>
<dbReference type="Proteomes" id="UP000073492">
    <property type="component" value="Unassembled WGS sequence"/>
</dbReference>
<keyword evidence="2" id="KW-1185">Reference proteome</keyword>
<dbReference type="AlphaFoldDB" id="A0A139IG17"/>
<organism evidence="1 2">
    <name type="scientific">Pseudocercospora musae</name>
    <dbReference type="NCBI Taxonomy" id="113226"/>
    <lineage>
        <taxon>Eukaryota</taxon>
        <taxon>Fungi</taxon>
        <taxon>Dikarya</taxon>
        <taxon>Ascomycota</taxon>
        <taxon>Pezizomycotina</taxon>
        <taxon>Dothideomycetes</taxon>
        <taxon>Dothideomycetidae</taxon>
        <taxon>Mycosphaerellales</taxon>
        <taxon>Mycosphaerellaceae</taxon>
        <taxon>Pseudocercospora</taxon>
    </lineage>
</organism>
<evidence type="ECO:0000313" key="2">
    <source>
        <dbReference type="Proteomes" id="UP000073492"/>
    </source>
</evidence>
<name>A0A139IG17_9PEZI</name>
<sequence>MCSLFAAPIGAGQMTAESQAQTQLVDIGGAGTRDVVLRVCMSSYSSRIKAKAYGRIVLDQLKEGMLKIISVQKGNIVMHYVRDIHPDLIEAEALDLVVP</sequence>
<reference evidence="1 2" key="1">
    <citation type="submission" date="2015-07" db="EMBL/GenBank/DDBJ databases">
        <title>Comparative genomics of the Sigatoka disease complex on banana suggests a link between parallel evolutionary changes in Pseudocercospora fijiensis and Pseudocercospora eumusae and increased virulence on the banana host.</title>
        <authorList>
            <person name="Chang T.-C."/>
            <person name="Salvucci A."/>
            <person name="Crous P.W."/>
            <person name="Stergiopoulos I."/>
        </authorList>
    </citation>
    <scope>NUCLEOTIDE SEQUENCE [LARGE SCALE GENOMIC DNA]</scope>
    <source>
        <strain evidence="1 2">CBS 116634</strain>
    </source>
</reference>
<evidence type="ECO:0000313" key="1">
    <source>
        <dbReference type="EMBL" id="KXT13668.1"/>
    </source>
</evidence>